<evidence type="ECO:0000256" key="2">
    <source>
        <dbReference type="ARBA" id="ARBA00006175"/>
    </source>
</evidence>
<dbReference type="STRING" id="1095630.A0A2J6STZ2"/>
<keyword evidence="4 7" id="KW-1133">Transmembrane helix</keyword>
<gene>
    <name evidence="8" type="ORF">K444DRAFT_699977</name>
</gene>
<comment type="similarity">
    <text evidence="2 6">Belongs to the MIP/aquaporin (TC 1.A.8) family.</text>
</comment>
<comment type="subcellular location">
    <subcellularLocation>
        <location evidence="1">Membrane</location>
        <topology evidence="1">Multi-pass membrane protein</topology>
    </subcellularLocation>
</comment>
<dbReference type="AlphaFoldDB" id="A0A2J6STZ2"/>
<dbReference type="Proteomes" id="UP000235371">
    <property type="component" value="Unassembled WGS sequence"/>
</dbReference>
<dbReference type="SUPFAM" id="SSF81338">
    <property type="entry name" value="Aquaporin-like"/>
    <property type="match status" value="1"/>
</dbReference>
<dbReference type="OrthoDB" id="3222at2759"/>
<evidence type="ECO:0000256" key="4">
    <source>
        <dbReference type="ARBA" id="ARBA00022989"/>
    </source>
</evidence>
<feature type="transmembrane region" description="Helical" evidence="7">
    <location>
        <begin position="12"/>
        <end position="38"/>
    </location>
</feature>
<dbReference type="PANTHER" id="PTHR19139">
    <property type="entry name" value="AQUAPORIN TRANSPORTER"/>
    <property type="match status" value="1"/>
</dbReference>
<sequence length="125" mass="13296">VCLIGALPYVRGLFLTIAQILGGIAAAAIRSALFPGLLTVRTYFGGGTPVIQGLFIEMFLSAELVFTIFMLEGEKHKGIFIAPVGICLSLFIVELTSVYFTGGSVNLARSFGPSAASHRLHSYRG</sequence>
<keyword evidence="5 7" id="KW-0472">Membrane</keyword>
<dbReference type="Gene3D" id="1.20.1080.10">
    <property type="entry name" value="Glycerol uptake facilitator protein"/>
    <property type="match status" value="1"/>
</dbReference>
<feature type="transmembrane region" description="Helical" evidence="7">
    <location>
        <begin position="50"/>
        <end position="71"/>
    </location>
</feature>
<evidence type="ECO:0000256" key="6">
    <source>
        <dbReference type="RuleBase" id="RU000477"/>
    </source>
</evidence>
<protein>
    <submittedName>
        <fullName evidence="8">Aquaporin-like protein</fullName>
    </submittedName>
</protein>
<evidence type="ECO:0000256" key="1">
    <source>
        <dbReference type="ARBA" id="ARBA00004141"/>
    </source>
</evidence>
<evidence type="ECO:0000256" key="5">
    <source>
        <dbReference type="ARBA" id="ARBA00023136"/>
    </source>
</evidence>
<dbReference type="EMBL" id="KZ613866">
    <property type="protein sequence ID" value="PMD54248.1"/>
    <property type="molecule type" value="Genomic_DNA"/>
</dbReference>
<keyword evidence="6" id="KW-0813">Transport</keyword>
<name>A0A2J6STZ2_9HELO</name>
<evidence type="ECO:0000313" key="8">
    <source>
        <dbReference type="EMBL" id="PMD54248.1"/>
    </source>
</evidence>
<evidence type="ECO:0000256" key="7">
    <source>
        <dbReference type="SAM" id="Phobius"/>
    </source>
</evidence>
<dbReference type="GO" id="GO:0005886">
    <property type="term" value="C:plasma membrane"/>
    <property type="evidence" value="ECO:0007669"/>
    <property type="project" value="TreeGrafter"/>
</dbReference>
<dbReference type="PRINTS" id="PR00783">
    <property type="entry name" value="MINTRINSICP"/>
</dbReference>
<dbReference type="GO" id="GO:0015250">
    <property type="term" value="F:water channel activity"/>
    <property type="evidence" value="ECO:0007669"/>
    <property type="project" value="TreeGrafter"/>
</dbReference>
<dbReference type="FunCoup" id="A0A2J6STZ2">
    <property type="interactions" value="13"/>
</dbReference>
<dbReference type="InParanoid" id="A0A2J6STZ2"/>
<dbReference type="Pfam" id="PF00230">
    <property type="entry name" value="MIP"/>
    <property type="match status" value="1"/>
</dbReference>
<dbReference type="RefSeq" id="XP_024731152.1">
    <property type="nucleotide sequence ID" value="XM_024888002.1"/>
</dbReference>
<dbReference type="InterPro" id="IPR034294">
    <property type="entry name" value="Aquaporin_transptr"/>
</dbReference>
<dbReference type="InterPro" id="IPR023271">
    <property type="entry name" value="Aquaporin-like"/>
</dbReference>
<proteinExistence type="inferred from homology"/>
<reference evidence="8 9" key="1">
    <citation type="submission" date="2016-04" db="EMBL/GenBank/DDBJ databases">
        <title>A degradative enzymes factory behind the ericoid mycorrhizal symbiosis.</title>
        <authorList>
            <consortium name="DOE Joint Genome Institute"/>
            <person name="Martino E."/>
            <person name="Morin E."/>
            <person name="Grelet G."/>
            <person name="Kuo A."/>
            <person name="Kohler A."/>
            <person name="Daghino S."/>
            <person name="Barry K."/>
            <person name="Choi C."/>
            <person name="Cichocki N."/>
            <person name="Clum A."/>
            <person name="Copeland A."/>
            <person name="Hainaut M."/>
            <person name="Haridas S."/>
            <person name="Labutti K."/>
            <person name="Lindquist E."/>
            <person name="Lipzen A."/>
            <person name="Khouja H.-R."/>
            <person name="Murat C."/>
            <person name="Ohm R."/>
            <person name="Olson A."/>
            <person name="Spatafora J."/>
            <person name="Veneault-Fourrey C."/>
            <person name="Henrissat B."/>
            <person name="Grigoriev I."/>
            <person name="Martin F."/>
            <person name="Perotto S."/>
        </authorList>
    </citation>
    <scope>NUCLEOTIDE SEQUENCE [LARGE SCALE GENOMIC DNA]</scope>
    <source>
        <strain evidence="8 9">E</strain>
    </source>
</reference>
<keyword evidence="3 6" id="KW-0812">Transmembrane</keyword>
<keyword evidence="9" id="KW-1185">Reference proteome</keyword>
<evidence type="ECO:0000256" key="3">
    <source>
        <dbReference type="ARBA" id="ARBA00022692"/>
    </source>
</evidence>
<feature type="non-terminal residue" evidence="8">
    <location>
        <position position="1"/>
    </location>
</feature>
<accession>A0A2J6STZ2</accession>
<dbReference type="GeneID" id="36596078"/>
<feature type="transmembrane region" description="Helical" evidence="7">
    <location>
        <begin position="78"/>
        <end position="100"/>
    </location>
</feature>
<dbReference type="PANTHER" id="PTHR19139:SF199">
    <property type="entry name" value="MIP17260P"/>
    <property type="match status" value="1"/>
</dbReference>
<organism evidence="8 9">
    <name type="scientific">Hyaloscypha bicolor E</name>
    <dbReference type="NCBI Taxonomy" id="1095630"/>
    <lineage>
        <taxon>Eukaryota</taxon>
        <taxon>Fungi</taxon>
        <taxon>Dikarya</taxon>
        <taxon>Ascomycota</taxon>
        <taxon>Pezizomycotina</taxon>
        <taxon>Leotiomycetes</taxon>
        <taxon>Helotiales</taxon>
        <taxon>Hyaloscyphaceae</taxon>
        <taxon>Hyaloscypha</taxon>
        <taxon>Hyaloscypha bicolor</taxon>
    </lineage>
</organism>
<evidence type="ECO:0000313" key="9">
    <source>
        <dbReference type="Proteomes" id="UP000235371"/>
    </source>
</evidence>
<dbReference type="InterPro" id="IPR000425">
    <property type="entry name" value="MIP"/>
</dbReference>